<dbReference type="Gene3D" id="3.10.20.370">
    <property type="match status" value="1"/>
</dbReference>
<sequence>MGFCRLWVPNFALLAKPLYSSTRGAENDPFEWGKEQVNFFEQLKTLLTSCPALGLPDLTKPFRLYVDVRHNVALGVLTQQHGSWQRPVAYLSKQLDAPAQGWPHCLKMLAAVSELVKDTNKLTFTSDVAVYTSHALQTILEHKGHLWLSNQRLHTYQVLLLDNPQITLHQCATINPATLMPIPDASLPLHDCLYVLDHQYSCRPDLTDTPLLHAQLTWFTDGSSFVEHGTRYAGYAIVSIKGVIESSSLPVGTSAQAAELWALIRALELASGKTLNVYTDSKYAFLTIQAHAAIYKERGFTDSLGKLIQHASLIKRLIKAAQFPKSLAVIHCPGHQKTDTLIAQGNRFADKEAKLAAHQPIDKTNSHLYLAHEIESYIEKSHPTYTPVEREKAVGDLKATLVRGWYTLPDNRPVIPVSLAWPLVMEAHQTSHIGKTALAQQLQAAFYIPNLQSLVAKVTSQCSTCAQVNARQGPRLPEGQQPISYLPMDYLVVDFTDMPRCNGYKALLTFIDTYSGWLEAFPTRNKLAIQVARFLLKEIIPRFGCPSHISSDNGPEFVQRINHHLAEAAGVKWRYHCSFRPQSAAKIERAHRSLKAIITKLCLETHLPWLQVFPMALYIFRTTPRTKYQLSPFELLYGRPPALFKHHFQGWPD</sequence>
<dbReference type="InterPro" id="IPR043128">
    <property type="entry name" value="Rev_trsase/Diguanyl_cyclase"/>
</dbReference>
<feature type="domain" description="RNase H type-1" evidence="7">
    <location>
        <begin position="212"/>
        <end position="358"/>
    </location>
</feature>
<evidence type="ECO:0000256" key="4">
    <source>
        <dbReference type="ARBA" id="ARBA00022759"/>
    </source>
</evidence>
<dbReference type="PROSITE" id="PS50879">
    <property type="entry name" value="RNASE_H_1"/>
    <property type="match status" value="1"/>
</dbReference>
<keyword evidence="1" id="KW-0808">Transferase</keyword>
<dbReference type="Gene3D" id="1.10.340.70">
    <property type="match status" value="1"/>
</dbReference>
<keyword evidence="6" id="KW-0695">RNA-directed DNA polymerase</keyword>
<dbReference type="PROSITE" id="PS50994">
    <property type="entry name" value="INTEGRASE"/>
    <property type="match status" value="1"/>
</dbReference>
<evidence type="ECO:0000256" key="5">
    <source>
        <dbReference type="ARBA" id="ARBA00022801"/>
    </source>
</evidence>
<evidence type="ECO:0000313" key="9">
    <source>
        <dbReference type="Proteomes" id="UP001652622"/>
    </source>
</evidence>
<evidence type="ECO:0000256" key="2">
    <source>
        <dbReference type="ARBA" id="ARBA00022695"/>
    </source>
</evidence>
<dbReference type="PANTHER" id="PTHR41694:SF5">
    <property type="entry name" value="RIBONUCLEASE H"/>
    <property type="match status" value="1"/>
</dbReference>
<gene>
    <name evidence="10" type="primary">LOC132712472</name>
</gene>
<dbReference type="InterPro" id="IPR041577">
    <property type="entry name" value="RT_RNaseH_2"/>
</dbReference>
<dbReference type="InterPro" id="IPR012337">
    <property type="entry name" value="RNaseH-like_sf"/>
</dbReference>
<keyword evidence="4" id="KW-0255">Endonuclease</keyword>
<dbReference type="Pfam" id="PF00075">
    <property type="entry name" value="RNase_H"/>
    <property type="match status" value="1"/>
</dbReference>
<keyword evidence="2" id="KW-0548">Nucleotidyltransferase</keyword>
<proteinExistence type="predicted"/>
<name>A0ABM3ZNV8_PANGU</name>
<evidence type="ECO:0000259" key="7">
    <source>
        <dbReference type="PROSITE" id="PS50879"/>
    </source>
</evidence>
<dbReference type="SUPFAM" id="SSF53098">
    <property type="entry name" value="Ribonuclease H-like"/>
    <property type="match status" value="2"/>
</dbReference>
<evidence type="ECO:0000256" key="3">
    <source>
        <dbReference type="ARBA" id="ARBA00022722"/>
    </source>
</evidence>
<evidence type="ECO:0000259" key="8">
    <source>
        <dbReference type="PROSITE" id="PS50994"/>
    </source>
</evidence>
<evidence type="ECO:0000313" key="10">
    <source>
        <dbReference type="RefSeq" id="XP_060550054.1"/>
    </source>
</evidence>
<dbReference type="Pfam" id="PF17921">
    <property type="entry name" value="Integrase_H2C2"/>
    <property type="match status" value="1"/>
</dbReference>
<dbReference type="Gene3D" id="3.30.70.270">
    <property type="match status" value="1"/>
</dbReference>
<dbReference type="InterPro" id="IPR002156">
    <property type="entry name" value="RNaseH_domain"/>
</dbReference>
<accession>A0ABM3ZNV8</accession>
<dbReference type="Pfam" id="PF00665">
    <property type="entry name" value="rve"/>
    <property type="match status" value="1"/>
</dbReference>
<protein>
    <submittedName>
        <fullName evidence="10">Protein NYNRIN-like</fullName>
    </submittedName>
</protein>
<keyword evidence="5" id="KW-0378">Hydrolase</keyword>
<dbReference type="InterPro" id="IPR041588">
    <property type="entry name" value="Integrase_H2C2"/>
</dbReference>
<evidence type="ECO:0000256" key="1">
    <source>
        <dbReference type="ARBA" id="ARBA00022679"/>
    </source>
</evidence>
<dbReference type="PANTHER" id="PTHR41694">
    <property type="entry name" value="ENDOGENOUS RETROVIRUS GROUP K MEMBER POL PROTEIN"/>
    <property type="match status" value="1"/>
</dbReference>
<dbReference type="InterPro" id="IPR001584">
    <property type="entry name" value="Integrase_cat-core"/>
</dbReference>
<keyword evidence="3" id="KW-0540">Nuclease</keyword>
<dbReference type="SUPFAM" id="SSF56672">
    <property type="entry name" value="DNA/RNA polymerases"/>
    <property type="match status" value="1"/>
</dbReference>
<dbReference type="InterPro" id="IPR043502">
    <property type="entry name" value="DNA/RNA_pol_sf"/>
</dbReference>
<evidence type="ECO:0000256" key="6">
    <source>
        <dbReference type="ARBA" id="ARBA00022918"/>
    </source>
</evidence>
<dbReference type="RefSeq" id="XP_060550054.1">
    <property type="nucleotide sequence ID" value="XM_060694071.1"/>
</dbReference>
<keyword evidence="9" id="KW-1185">Reference proteome</keyword>
<dbReference type="CDD" id="cd09273">
    <property type="entry name" value="RNase_HI_RT_Bel"/>
    <property type="match status" value="1"/>
</dbReference>
<organism evidence="9 10">
    <name type="scientific">Pantherophis guttatus</name>
    <name type="common">Corn snake</name>
    <name type="synonym">Elaphe guttata</name>
    <dbReference type="NCBI Taxonomy" id="94885"/>
    <lineage>
        <taxon>Eukaryota</taxon>
        <taxon>Metazoa</taxon>
        <taxon>Chordata</taxon>
        <taxon>Craniata</taxon>
        <taxon>Vertebrata</taxon>
        <taxon>Euteleostomi</taxon>
        <taxon>Lepidosauria</taxon>
        <taxon>Squamata</taxon>
        <taxon>Bifurcata</taxon>
        <taxon>Unidentata</taxon>
        <taxon>Episquamata</taxon>
        <taxon>Toxicofera</taxon>
        <taxon>Serpentes</taxon>
        <taxon>Colubroidea</taxon>
        <taxon>Colubridae</taxon>
        <taxon>Colubrinae</taxon>
        <taxon>Pantherophis</taxon>
    </lineage>
</organism>
<dbReference type="Proteomes" id="UP001652622">
    <property type="component" value="Unplaced"/>
</dbReference>
<dbReference type="GeneID" id="132712472"/>
<dbReference type="InterPro" id="IPR036397">
    <property type="entry name" value="RNaseH_sf"/>
</dbReference>
<dbReference type="Gene3D" id="3.30.420.10">
    <property type="entry name" value="Ribonuclease H-like superfamily/Ribonuclease H"/>
    <property type="match status" value="2"/>
</dbReference>
<reference evidence="10" key="1">
    <citation type="submission" date="2025-08" db="UniProtKB">
        <authorList>
            <consortium name="RefSeq"/>
        </authorList>
    </citation>
    <scope>IDENTIFICATION</scope>
    <source>
        <tissue evidence="10">Blood</tissue>
    </source>
</reference>
<dbReference type="Pfam" id="PF17919">
    <property type="entry name" value="RT_RNaseH_2"/>
    <property type="match status" value="1"/>
</dbReference>
<feature type="domain" description="Integrase catalytic" evidence="8">
    <location>
        <begin position="478"/>
        <end position="640"/>
    </location>
</feature>